<name>A0ABW3YL38_9ACTN</name>
<keyword evidence="6 8" id="KW-0472">Membrane</keyword>
<dbReference type="InterPro" id="IPR036259">
    <property type="entry name" value="MFS_trans_sf"/>
</dbReference>
<evidence type="ECO:0000256" key="4">
    <source>
        <dbReference type="ARBA" id="ARBA00022692"/>
    </source>
</evidence>
<keyword evidence="5 8" id="KW-1133">Transmembrane helix</keyword>
<keyword evidence="4 8" id="KW-0812">Transmembrane</keyword>
<dbReference type="CDD" id="cd06173">
    <property type="entry name" value="MFS_MefA_like"/>
    <property type="match status" value="1"/>
</dbReference>
<evidence type="ECO:0000256" key="6">
    <source>
        <dbReference type="ARBA" id="ARBA00023136"/>
    </source>
</evidence>
<proteinExistence type="predicted"/>
<comment type="caution">
    <text evidence="10">The sequence shown here is derived from an EMBL/GenBank/DDBJ whole genome shotgun (WGS) entry which is preliminary data.</text>
</comment>
<keyword evidence="11" id="KW-1185">Reference proteome</keyword>
<dbReference type="InterPro" id="IPR011701">
    <property type="entry name" value="MFS"/>
</dbReference>
<evidence type="ECO:0000256" key="7">
    <source>
        <dbReference type="SAM" id="MobiDB-lite"/>
    </source>
</evidence>
<feature type="transmembrane region" description="Helical" evidence="8">
    <location>
        <begin position="329"/>
        <end position="346"/>
    </location>
</feature>
<dbReference type="EMBL" id="JBHTMP010000047">
    <property type="protein sequence ID" value="MFD1324401.1"/>
    <property type="molecule type" value="Genomic_DNA"/>
</dbReference>
<sequence length="475" mass="49083">MPDPRTSTIGRARQVLALRPFRRLWMVTGFCSSADWLSLLALAALAGLLASSETGANAAFSSVLFANLLPGLLFAPIGGLLADRFNRRVIMVVADLVRAGLLLSIVLVGSYWWIFAGTFLVQAATIMWIPSKDAALPNLLRRPAQMESATQLGLVMTYGVAVLVGGGLFTLITGAGTTLGVPPEVLDAVGLTKIAVVLAALLYLTSAMIIATALPELSQRPAQAVPEHDDPANTAGTQTAAAGGPNAVRMLRDSAAYIRGTPLVRGLLVGMMGAFAAGGAIVGTAQTYALSLLGGQAAFGLLLLSIFAGLVVGLVGVSRLARRLSHERVFGIAIVSAGIGLVPVAFSPHLAFSMLAVALVGACAGMAFLTGTTIIGSRVEDAMRGRINALYQSMLKVVAGCSVAVAPLLVTLVRPRTLTLWDTTMIIDGTRPVILGGGILAAVVGVIAYRQMSTPRQVAPEAVTGADSPDPTRTP</sequence>
<feature type="transmembrane region" description="Helical" evidence="8">
    <location>
        <begin position="152"/>
        <end position="174"/>
    </location>
</feature>
<comment type="subcellular location">
    <subcellularLocation>
        <location evidence="1">Cell membrane</location>
        <topology evidence="1">Multi-pass membrane protein</topology>
    </subcellularLocation>
</comment>
<feature type="compositionally biased region" description="Low complexity" evidence="7">
    <location>
        <begin position="232"/>
        <end position="241"/>
    </location>
</feature>
<evidence type="ECO:0000256" key="8">
    <source>
        <dbReference type="SAM" id="Phobius"/>
    </source>
</evidence>
<dbReference type="InterPro" id="IPR020846">
    <property type="entry name" value="MFS_dom"/>
</dbReference>
<feature type="domain" description="Major facilitator superfamily (MFS) profile" evidence="9">
    <location>
        <begin position="254"/>
        <end position="475"/>
    </location>
</feature>
<evidence type="ECO:0000313" key="11">
    <source>
        <dbReference type="Proteomes" id="UP001597260"/>
    </source>
</evidence>
<evidence type="ECO:0000259" key="9">
    <source>
        <dbReference type="PROSITE" id="PS50850"/>
    </source>
</evidence>
<dbReference type="RefSeq" id="WP_377574976.1">
    <property type="nucleotide sequence ID" value="NZ_JBHTMP010000047.1"/>
</dbReference>
<keyword evidence="2" id="KW-0813">Transport</keyword>
<dbReference type="PANTHER" id="PTHR43266:SF2">
    <property type="entry name" value="MAJOR FACILITATOR SUPERFAMILY (MFS) PROFILE DOMAIN-CONTAINING PROTEIN"/>
    <property type="match status" value="1"/>
</dbReference>
<feature type="transmembrane region" description="Helical" evidence="8">
    <location>
        <begin position="352"/>
        <end position="375"/>
    </location>
</feature>
<feature type="transmembrane region" description="Helical" evidence="8">
    <location>
        <begin position="194"/>
        <end position="214"/>
    </location>
</feature>
<dbReference type="PANTHER" id="PTHR43266">
    <property type="entry name" value="MACROLIDE-EFFLUX PROTEIN"/>
    <property type="match status" value="1"/>
</dbReference>
<dbReference type="PROSITE" id="PS50850">
    <property type="entry name" value="MFS"/>
    <property type="match status" value="1"/>
</dbReference>
<feature type="transmembrane region" description="Helical" evidence="8">
    <location>
        <begin position="58"/>
        <end position="82"/>
    </location>
</feature>
<evidence type="ECO:0000256" key="5">
    <source>
        <dbReference type="ARBA" id="ARBA00022989"/>
    </source>
</evidence>
<feature type="transmembrane region" description="Helical" evidence="8">
    <location>
        <begin position="267"/>
        <end position="291"/>
    </location>
</feature>
<dbReference type="Pfam" id="PF07690">
    <property type="entry name" value="MFS_1"/>
    <property type="match status" value="1"/>
</dbReference>
<evidence type="ECO:0000256" key="1">
    <source>
        <dbReference type="ARBA" id="ARBA00004651"/>
    </source>
</evidence>
<feature type="transmembrane region" description="Helical" evidence="8">
    <location>
        <begin position="89"/>
        <end position="106"/>
    </location>
</feature>
<reference evidence="11" key="1">
    <citation type="journal article" date="2019" name="Int. J. Syst. Evol. Microbiol.">
        <title>The Global Catalogue of Microorganisms (GCM) 10K type strain sequencing project: providing services to taxonomists for standard genome sequencing and annotation.</title>
        <authorList>
            <consortium name="The Broad Institute Genomics Platform"/>
            <consortium name="The Broad Institute Genome Sequencing Center for Infectious Disease"/>
            <person name="Wu L."/>
            <person name="Ma J."/>
        </authorList>
    </citation>
    <scope>NUCLEOTIDE SEQUENCE [LARGE SCALE GENOMIC DNA]</scope>
    <source>
        <strain evidence="11">JCM 31037</strain>
    </source>
</reference>
<evidence type="ECO:0000256" key="3">
    <source>
        <dbReference type="ARBA" id="ARBA00022475"/>
    </source>
</evidence>
<keyword evidence="3" id="KW-1003">Cell membrane</keyword>
<feature type="transmembrane region" description="Helical" evidence="8">
    <location>
        <begin position="395"/>
        <end position="413"/>
    </location>
</feature>
<feature type="transmembrane region" description="Helical" evidence="8">
    <location>
        <begin position="112"/>
        <end position="131"/>
    </location>
</feature>
<evidence type="ECO:0000256" key="2">
    <source>
        <dbReference type="ARBA" id="ARBA00022448"/>
    </source>
</evidence>
<gene>
    <name evidence="10" type="ORF">ACFQ4H_25260</name>
</gene>
<feature type="transmembrane region" description="Helical" evidence="8">
    <location>
        <begin position="433"/>
        <end position="449"/>
    </location>
</feature>
<organism evidence="10 11">
    <name type="scientific">Micromonospora sonneratiae</name>
    <dbReference type="NCBI Taxonomy" id="1184706"/>
    <lineage>
        <taxon>Bacteria</taxon>
        <taxon>Bacillati</taxon>
        <taxon>Actinomycetota</taxon>
        <taxon>Actinomycetes</taxon>
        <taxon>Micromonosporales</taxon>
        <taxon>Micromonosporaceae</taxon>
        <taxon>Micromonospora</taxon>
    </lineage>
</organism>
<feature type="region of interest" description="Disordered" evidence="7">
    <location>
        <begin position="221"/>
        <end position="241"/>
    </location>
</feature>
<dbReference type="SUPFAM" id="SSF103473">
    <property type="entry name" value="MFS general substrate transporter"/>
    <property type="match status" value="1"/>
</dbReference>
<feature type="transmembrane region" description="Helical" evidence="8">
    <location>
        <begin position="297"/>
        <end position="317"/>
    </location>
</feature>
<dbReference type="Gene3D" id="1.20.1250.20">
    <property type="entry name" value="MFS general substrate transporter like domains"/>
    <property type="match status" value="1"/>
</dbReference>
<accession>A0ABW3YL38</accession>
<feature type="transmembrane region" description="Helical" evidence="8">
    <location>
        <begin position="24"/>
        <end position="46"/>
    </location>
</feature>
<evidence type="ECO:0000313" key="10">
    <source>
        <dbReference type="EMBL" id="MFD1324401.1"/>
    </source>
</evidence>
<protein>
    <submittedName>
        <fullName evidence="10">MFS transporter</fullName>
    </submittedName>
</protein>
<dbReference type="Proteomes" id="UP001597260">
    <property type="component" value="Unassembled WGS sequence"/>
</dbReference>